<proteinExistence type="predicted"/>
<name>A0A8J5X5E4_DIALT</name>
<accession>A0A8J5X5E4</accession>
<dbReference type="Proteomes" id="UP000751190">
    <property type="component" value="Unassembled WGS sequence"/>
</dbReference>
<evidence type="ECO:0000313" key="2">
    <source>
        <dbReference type="EMBL" id="KAG8458791.1"/>
    </source>
</evidence>
<evidence type="ECO:0000313" key="3">
    <source>
        <dbReference type="Proteomes" id="UP000751190"/>
    </source>
</evidence>
<dbReference type="OrthoDB" id="10550260at2759"/>
<reference evidence="2" key="1">
    <citation type="submission" date="2021-05" db="EMBL/GenBank/DDBJ databases">
        <title>The genome of the haptophyte Pavlova lutheri (Diacronema luteri, Pavlovales) - a model for lipid biosynthesis in eukaryotic algae.</title>
        <authorList>
            <person name="Hulatt C.J."/>
            <person name="Posewitz M.C."/>
        </authorList>
    </citation>
    <scope>NUCLEOTIDE SEQUENCE</scope>
    <source>
        <strain evidence="2">NIVA-4/92</strain>
    </source>
</reference>
<keyword evidence="3" id="KW-1185">Reference proteome</keyword>
<dbReference type="AlphaFoldDB" id="A0A8J5X5E4"/>
<feature type="compositionally biased region" description="Gly residues" evidence="1">
    <location>
        <begin position="120"/>
        <end position="129"/>
    </location>
</feature>
<comment type="caution">
    <text evidence="2">The sequence shown here is derived from an EMBL/GenBank/DDBJ whole genome shotgun (WGS) entry which is preliminary data.</text>
</comment>
<dbReference type="EMBL" id="JAGTXO010000047">
    <property type="protein sequence ID" value="KAG8458791.1"/>
    <property type="molecule type" value="Genomic_DNA"/>
</dbReference>
<feature type="compositionally biased region" description="Basic and acidic residues" evidence="1">
    <location>
        <begin position="38"/>
        <end position="52"/>
    </location>
</feature>
<organism evidence="2 3">
    <name type="scientific">Diacronema lutheri</name>
    <name type="common">Unicellular marine alga</name>
    <name type="synonym">Monochrysis lutheri</name>
    <dbReference type="NCBI Taxonomy" id="2081491"/>
    <lineage>
        <taxon>Eukaryota</taxon>
        <taxon>Haptista</taxon>
        <taxon>Haptophyta</taxon>
        <taxon>Pavlovophyceae</taxon>
        <taxon>Pavlovales</taxon>
        <taxon>Pavlovaceae</taxon>
        <taxon>Diacronema</taxon>
    </lineage>
</organism>
<gene>
    <name evidence="2" type="ORF">KFE25_005218</name>
</gene>
<evidence type="ECO:0000256" key="1">
    <source>
        <dbReference type="SAM" id="MobiDB-lite"/>
    </source>
</evidence>
<protein>
    <submittedName>
        <fullName evidence="2">Uncharacterized protein</fullName>
    </submittedName>
</protein>
<feature type="region of interest" description="Disordered" evidence="1">
    <location>
        <begin position="17"/>
        <end position="129"/>
    </location>
</feature>
<sequence>MASTVLDKVDAMDAASAGPAVGLGHSHRSGGTAVIKQGHLEKGRSRAAKLDPADVVLRALEDGDEPPSPPSSPTASPAARDGPPPPKRRTAAQLARGDSDEKPTTVSLDDILGSPSPESAGGGFGGGRGARLADSAGARADDLERAIFDTMSSHGGNGEGVSWPVGAQLRMPVTVVNRWGRCAAAEIEVEVGRMRYSRKVFKPADMLDLVYDDVDERVLTLHLAGRSRGKRVLCENGERRNTLAGWLAAWKLGVHPERFAGFSSSRSGTLALGGTSGGGTLGAAGPGEGGGRGAHGGSLGATGALARAPSGRSGAVVLGGVGRAHGAGALREVGVQ</sequence>